<evidence type="ECO:0000313" key="2">
    <source>
        <dbReference type="EMBL" id="TMQ64602.1"/>
    </source>
</evidence>
<dbReference type="Proteomes" id="UP000319829">
    <property type="component" value="Unassembled WGS sequence"/>
</dbReference>
<organism evidence="1 4">
    <name type="scientific">Eiseniibacteriota bacterium</name>
    <dbReference type="NCBI Taxonomy" id="2212470"/>
    <lineage>
        <taxon>Bacteria</taxon>
        <taxon>Candidatus Eiseniibacteriota</taxon>
    </lineage>
</organism>
<evidence type="ECO:0000313" key="3">
    <source>
        <dbReference type="Proteomes" id="UP000317366"/>
    </source>
</evidence>
<protein>
    <submittedName>
        <fullName evidence="1">Uncharacterized protein</fullName>
    </submittedName>
</protein>
<dbReference type="Proteomes" id="UP000317366">
    <property type="component" value="Unassembled WGS sequence"/>
</dbReference>
<dbReference type="AlphaFoldDB" id="A0A538STI6"/>
<evidence type="ECO:0000313" key="4">
    <source>
        <dbReference type="Proteomes" id="UP000319829"/>
    </source>
</evidence>
<dbReference type="EMBL" id="VBOU01000058">
    <property type="protein sequence ID" value="TMQ54699.1"/>
    <property type="molecule type" value="Genomic_DNA"/>
</dbReference>
<comment type="caution">
    <text evidence="1">The sequence shown here is derived from an EMBL/GenBank/DDBJ whole genome shotgun (WGS) entry which is preliminary data.</text>
</comment>
<gene>
    <name evidence="1" type="ORF">E6K74_05255</name>
    <name evidence="2" type="ORF">E6K77_03655</name>
</gene>
<sequence>MGHLEATSHQVIDERQVAAALSAFDSVWDALIPTEQARILGLLMERITYDGRRLELALRVGAIGRLNELQTS</sequence>
<evidence type="ECO:0000313" key="1">
    <source>
        <dbReference type="EMBL" id="TMQ54699.1"/>
    </source>
</evidence>
<accession>A0A538STI6</accession>
<reference evidence="3 4" key="1">
    <citation type="journal article" date="2019" name="Nat. Microbiol.">
        <title>Mediterranean grassland soil C-N compound turnover is dependent on rainfall and depth, and is mediated by genomically divergent microorganisms.</title>
        <authorList>
            <person name="Diamond S."/>
            <person name="Andeer P.F."/>
            <person name="Li Z."/>
            <person name="Crits-Christoph A."/>
            <person name="Burstein D."/>
            <person name="Anantharaman K."/>
            <person name="Lane K.R."/>
            <person name="Thomas B.C."/>
            <person name="Pan C."/>
            <person name="Northen T.R."/>
            <person name="Banfield J.F."/>
        </authorList>
    </citation>
    <scope>NUCLEOTIDE SEQUENCE [LARGE SCALE GENOMIC DNA]</scope>
    <source>
        <strain evidence="1">WS_4</strain>
        <strain evidence="2">WS_7</strain>
    </source>
</reference>
<dbReference type="EMBL" id="VBOX01000033">
    <property type="protein sequence ID" value="TMQ64602.1"/>
    <property type="molecule type" value="Genomic_DNA"/>
</dbReference>
<proteinExistence type="predicted"/>
<name>A0A538STI6_UNCEI</name>